<evidence type="ECO:0000313" key="3">
    <source>
        <dbReference type="Proteomes" id="UP000053989"/>
    </source>
</evidence>
<feature type="region of interest" description="Disordered" evidence="1">
    <location>
        <begin position="93"/>
        <end position="112"/>
    </location>
</feature>
<organism evidence="2 3">
    <name type="scientific">Scleroderma citrinum Foug A</name>
    <dbReference type="NCBI Taxonomy" id="1036808"/>
    <lineage>
        <taxon>Eukaryota</taxon>
        <taxon>Fungi</taxon>
        <taxon>Dikarya</taxon>
        <taxon>Basidiomycota</taxon>
        <taxon>Agaricomycotina</taxon>
        <taxon>Agaricomycetes</taxon>
        <taxon>Agaricomycetidae</taxon>
        <taxon>Boletales</taxon>
        <taxon>Sclerodermatineae</taxon>
        <taxon>Sclerodermataceae</taxon>
        <taxon>Scleroderma</taxon>
    </lineage>
</organism>
<keyword evidence="3" id="KW-1185">Reference proteome</keyword>
<protein>
    <submittedName>
        <fullName evidence="2">Uncharacterized protein</fullName>
    </submittedName>
</protein>
<gene>
    <name evidence="2" type="ORF">SCLCIDRAFT_856542</name>
</gene>
<dbReference type="Proteomes" id="UP000053989">
    <property type="component" value="Unassembled WGS sequence"/>
</dbReference>
<name>A0A0C3DZZ4_9AGAM</name>
<evidence type="ECO:0000313" key="2">
    <source>
        <dbReference type="EMBL" id="KIM61819.1"/>
    </source>
</evidence>
<sequence length="112" mass="12504">MAYITDLTHVLDIIFTLTTSGDEKKLTIKIIKTAIVLYQASQRRRDVHTKINELPIAFFAGCDVNVEMESIVKSRYITDGGLKEKVEKIAPTELEGDEDWDAPQSHGGNLAL</sequence>
<dbReference type="OrthoDB" id="2679660at2759"/>
<dbReference type="InParanoid" id="A0A0C3DZZ4"/>
<reference evidence="3" key="2">
    <citation type="submission" date="2015-01" db="EMBL/GenBank/DDBJ databases">
        <title>Evolutionary Origins and Diversification of the Mycorrhizal Mutualists.</title>
        <authorList>
            <consortium name="DOE Joint Genome Institute"/>
            <consortium name="Mycorrhizal Genomics Consortium"/>
            <person name="Kohler A."/>
            <person name="Kuo A."/>
            <person name="Nagy L.G."/>
            <person name="Floudas D."/>
            <person name="Copeland A."/>
            <person name="Barry K.W."/>
            <person name="Cichocki N."/>
            <person name="Veneault-Fourrey C."/>
            <person name="LaButti K."/>
            <person name="Lindquist E.A."/>
            <person name="Lipzen A."/>
            <person name="Lundell T."/>
            <person name="Morin E."/>
            <person name="Murat C."/>
            <person name="Riley R."/>
            <person name="Ohm R."/>
            <person name="Sun H."/>
            <person name="Tunlid A."/>
            <person name="Henrissat B."/>
            <person name="Grigoriev I.V."/>
            <person name="Hibbett D.S."/>
            <person name="Martin F."/>
        </authorList>
    </citation>
    <scope>NUCLEOTIDE SEQUENCE [LARGE SCALE GENOMIC DNA]</scope>
    <source>
        <strain evidence="3">Foug A</strain>
    </source>
</reference>
<proteinExistence type="predicted"/>
<reference evidence="2 3" key="1">
    <citation type="submission" date="2014-04" db="EMBL/GenBank/DDBJ databases">
        <authorList>
            <consortium name="DOE Joint Genome Institute"/>
            <person name="Kuo A."/>
            <person name="Kohler A."/>
            <person name="Nagy L.G."/>
            <person name="Floudas D."/>
            <person name="Copeland A."/>
            <person name="Barry K.W."/>
            <person name="Cichocki N."/>
            <person name="Veneault-Fourrey C."/>
            <person name="LaButti K."/>
            <person name="Lindquist E.A."/>
            <person name="Lipzen A."/>
            <person name="Lundell T."/>
            <person name="Morin E."/>
            <person name="Murat C."/>
            <person name="Sun H."/>
            <person name="Tunlid A."/>
            <person name="Henrissat B."/>
            <person name="Grigoriev I.V."/>
            <person name="Hibbett D.S."/>
            <person name="Martin F."/>
            <person name="Nordberg H.P."/>
            <person name="Cantor M.N."/>
            <person name="Hua S.X."/>
        </authorList>
    </citation>
    <scope>NUCLEOTIDE SEQUENCE [LARGE SCALE GENOMIC DNA]</scope>
    <source>
        <strain evidence="2 3">Foug A</strain>
    </source>
</reference>
<dbReference type="AlphaFoldDB" id="A0A0C3DZZ4"/>
<evidence type="ECO:0000256" key="1">
    <source>
        <dbReference type="SAM" id="MobiDB-lite"/>
    </source>
</evidence>
<dbReference type="EMBL" id="KN822047">
    <property type="protein sequence ID" value="KIM61819.1"/>
    <property type="molecule type" value="Genomic_DNA"/>
</dbReference>
<accession>A0A0C3DZZ4</accession>
<dbReference type="HOGENOM" id="CLU_2292775_0_0_1"/>